<evidence type="ECO:0000256" key="7">
    <source>
        <dbReference type="ARBA" id="ARBA00023160"/>
    </source>
</evidence>
<keyword evidence="4 8" id="KW-0276">Fatty acid metabolism</keyword>
<evidence type="ECO:0000256" key="2">
    <source>
        <dbReference type="ARBA" id="ARBA00022679"/>
    </source>
</evidence>
<evidence type="ECO:0000256" key="4">
    <source>
        <dbReference type="ARBA" id="ARBA00022832"/>
    </source>
</evidence>
<comment type="caution">
    <text evidence="10">The sequence shown here is derived from an EMBL/GenBank/DDBJ whole genome shotgun (WGS) entry which is preliminary data.</text>
</comment>
<evidence type="ECO:0000313" key="10">
    <source>
        <dbReference type="EMBL" id="MFC0864767.1"/>
    </source>
</evidence>
<dbReference type="GO" id="GO:0008897">
    <property type="term" value="F:holo-[acyl-carrier-protein] synthase activity"/>
    <property type="evidence" value="ECO:0007669"/>
    <property type="project" value="UniProtKB-EC"/>
</dbReference>
<feature type="binding site" evidence="8">
    <location>
        <position position="50"/>
    </location>
    <ligand>
        <name>Mg(2+)</name>
        <dbReference type="ChEBI" id="CHEBI:18420"/>
    </ligand>
</feature>
<evidence type="ECO:0000256" key="6">
    <source>
        <dbReference type="ARBA" id="ARBA00023098"/>
    </source>
</evidence>
<keyword evidence="1 8" id="KW-0444">Lipid biosynthesis</keyword>
<comment type="catalytic activity">
    <reaction evidence="8">
        <text>apo-[ACP] + CoA = holo-[ACP] + adenosine 3',5'-bisphosphate + H(+)</text>
        <dbReference type="Rhea" id="RHEA:12068"/>
        <dbReference type="Rhea" id="RHEA-COMP:9685"/>
        <dbReference type="Rhea" id="RHEA-COMP:9690"/>
        <dbReference type="ChEBI" id="CHEBI:15378"/>
        <dbReference type="ChEBI" id="CHEBI:29999"/>
        <dbReference type="ChEBI" id="CHEBI:57287"/>
        <dbReference type="ChEBI" id="CHEBI:58343"/>
        <dbReference type="ChEBI" id="CHEBI:64479"/>
        <dbReference type="EC" id="2.7.8.7"/>
    </reaction>
</comment>
<dbReference type="Gene3D" id="3.90.470.20">
    <property type="entry name" value="4'-phosphopantetheinyl transferase domain"/>
    <property type="match status" value="1"/>
</dbReference>
<keyword evidence="11" id="KW-1185">Reference proteome</keyword>
<dbReference type="InterPro" id="IPR004568">
    <property type="entry name" value="Ppantetheine-prot_Trfase_dom"/>
</dbReference>
<dbReference type="Proteomes" id="UP001589870">
    <property type="component" value="Unassembled WGS sequence"/>
</dbReference>
<keyword evidence="7 8" id="KW-0275">Fatty acid biosynthesis</keyword>
<comment type="function">
    <text evidence="8">Transfers the 4'-phosphopantetheine moiety from coenzyme A to a Ser of acyl-carrier-protein.</text>
</comment>
<dbReference type="SUPFAM" id="SSF56214">
    <property type="entry name" value="4'-phosphopantetheinyl transferase"/>
    <property type="match status" value="1"/>
</dbReference>
<dbReference type="NCBIfam" id="TIGR00556">
    <property type="entry name" value="pantethn_trn"/>
    <property type="match status" value="1"/>
</dbReference>
<dbReference type="InterPro" id="IPR002582">
    <property type="entry name" value="ACPS"/>
</dbReference>
<reference evidence="10 11" key="1">
    <citation type="submission" date="2024-09" db="EMBL/GenBank/DDBJ databases">
        <authorList>
            <person name="Sun Q."/>
            <person name="Mori K."/>
        </authorList>
    </citation>
    <scope>NUCLEOTIDE SEQUENCE [LARGE SCALE GENOMIC DNA]</scope>
    <source>
        <strain evidence="10 11">TBRC 1851</strain>
    </source>
</reference>
<name>A0ABV6U9B3_9ACTN</name>
<feature type="binding site" evidence="8">
    <location>
        <position position="8"/>
    </location>
    <ligand>
        <name>Mg(2+)</name>
        <dbReference type="ChEBI" id="CHEBI:18420"/>
    </ligand>
</feature>
<feature type="domain" description="4'-phosphopantetheinyl transferase" evidence="9">
    <location>
        <begin position="4"/>
        <end position="90"/>
    </location>
</feature>
<comment type="cofactor">
    <cofactor evidence="8">
        <name>Mg(2+)</name>
        <dbReference type="ChEBI" id="CHEBI:18420"/>
    </cofactor>
</comment>
<dbReference type="NCBIfam" id="TIGR00516">
    <property type="entry name" value="acpS"/>
    <property type="match status" value="1"/>
</dbReference>
<evidence type="ECO:0000259" key="9">
    <source>
        <dbReference type="Pfam" id="PF01648"/>
    </source>
</evidence>
<evidence type="ECO:0000256" key="1">
    <source>
        <dbReference type="ARBA" id="ARBA00022516"/>
    </source>
</evidence>
<proteinExistence type="inferred from homology"/>
<dbReference type="HAMAP" id="MF_00101">
    <property type="entry name" value="AcpS"/>
    <property type="match status" value="1"/>
</dbReference>
<keyword evidence="2 8" id="KW-0808">Transferase</keyword>
<protein>
    <recommendedName>
        <fullName evidence="8">Holo-[acyl-carrier-protein] synthase</fullName>
        <shortName evidence="8">Holo-ACP synthase</shortName>
        <ecNumber evidence="8">2.7.8.7</ecNumber>
    </recommendedName>
    <alternativeName>
        <fullName evidence="8">4'-phosphopantetheinyl transferase AcpS</fullName>
    </alternativeName>
</protein>
<keyword evidence="8" id="KW-0963">Cytoplasm</keyword>
<evidence type="ECO:0000313" key="11">
    <source>
        <dbReference type="Proteomes" id="UP001589870"/>
    </source>
</evidence>
<dbReference type="EC" id="2.7.8.7" evidence="8"/>
<evidence type="ECO:0000256" key="5">
    <source>
        <dbReference type="ARBA" id="ARBA00022842"/>
    </source>
</evidence>
<organism evidence="10 11">
    <name type="scientific">Sphaerimonospora cavernae</name>
    <dbReference type="NCBI Taxonomy" id="1740611"/>
    <lineage>
        <taxon>Bacteria</taxon>
        <taxon>Bacillati</taxon>
        <taxon>Actinomycetota</taxon>
        <taxon>Actinomycetes</taxon>
        <taxon>Streptosporangiales</taxon>
        <taxon>Streptosporangiaceae</taxon>
        <taxon>Sphaerimonospora</taxon>
    </lineage>
</organism>
<comment type="subcellular location">
    <subcellularLocation>
        <location evidence="8">Cytoplasm</location>
    </subcellularLocation>
</comment>
<dbReference type="NCBIfam" id="NF000832">
    <property type="entry name" value="PRK00070.3-2"/>
    <property type="match status" value="1"/>
</dbReference>
<dbReference type="Pfam" id="PF01648">
    <property type="entry name" value="ACPS"/>
    <property type="match status" value="1"/>
</dbReference>
<accession>A0ABV6U9B3</accession>
<evidence type="ECO:0000256" key="8">
    <source>
        <dbReference type="HAMAP-Rule" id="MF_00101"/>
    </source>
</evidence>
<sequence length="117" mass="12093">MIVGIGVDVVDVARFAAVLERTPALRGRVFTRGERGLAVPSLAARFAAKEAVAKALGAPPGLSHHDAEIVIGEYGRPSLRITGRAAEVADGLGVTRWHVSLTHDGGVAVAYVIAESG</sequence>
<dbReference type="InterPro" id="IPR037143">
    <property type="entry name" value="4-PPantetheinyl_Trfase_dom_sf"/>
</dbReference>
<keyword evidence="6 8" id="KW-0443">Lipid metabolism</keyword>
<dbReference type="EMBL" id="JBHMQT010000044">
    <property type="protein sequence ID" value="MFC0864767.1"/>
    <property type="molecule type" value="Genomic_DNA"/>
</dbReference>
<evidence type="ECO:0000256" key="3">
    <source>
        <dbReference type="ARBA" id="ARBA00022723"/>
    </source>
</evidence>
<gene>
    <name evidence="8" type="primary">acpS</name>
    <name evidence="10" type="ORF">ACFHYQ_20965</name>
</gene>
<dbReference type="RefSeq" id="WP_394302831.1">
    <property type="nucleotide sequence ID" value="NZ_JBHMQT010000044.1"/>
</dbReference>
<comment type="similarity">
    <text evidence="8">Belongs to the P-Pant transferase superfamily. AcpS family.</text>
</comment>
<dbReference type="InterPro" id="IPR008278">
    <property type="entry name" value="4-PPantetheinyl_Trfase_dom"/>
</dbReference>
<keyword evidence="3 8" id="KW-0479">Metal-binding</keyword>
<keyword evidence="5 8" id="KW-0460">Magnesium</keyword>